<evidence type="ECO:0000256" key="1">
    <source>
        <dbReference type="SAM" id="Coils"/>
    </source>
</evidence>
<evidence type="ECO:0000256" key="2">
    <source>
        <dbReference type="SAM" id="MobiDB-lite"/>
    </source>
</evidence>
<dbReference type="AlphaFoldDB" id="A0A225VYP9"/>
<evidence type="ECO:0000313" key="3">
    <source>
        <dbReference type="EMBL" id="OWZ10472.1"/>
    </source>
</evidence>
<comment type="caution">
    <text evidence="3">The sequence shown here is derived from an EMBL/GenBank/DDBJ whole genome shotgun (WGS) entry which is preliminary data.</text>
</comment>
<keyword evidence="1" id="KW-0175">Coiled coil</keyword>
<organism evidence="3 4">
    <name type="scientific">Phytophthora megakarya</name>
    <dbReference type="NCBI Taxonomy" id="4795"/>
    <lineage>
        <taxon>Eukaryota</taxon>
        <taxon>Sar</taxon>
        <taxon>Stramenopiles</taxon>
        <taxon>Oomycota</taxon>
        <taxon>Peronosporomycetes</taxon>
        <taxon>Peronosporales</taxon>
        <taxon>Peronosporaceae</taxon>
        <taxon>Phytophthora</taxon>
    </lineage>
</organism>
<gene>
    <name evidence="3" type="ORF">PHMEG_00016674</name>
</gene>
<name>A0A225VYP9_9STRA</name>
<feature type="coiled-coil region" evidence="1">
    <location>
        <begin position="64"/>
        <end position="98"/>
    </location>
</feature>
<sequence length="166" mass="19394">MELLPEPNNAQFFFPEILAMLDMDDIKWPVAFMKEEPLVELKPIKLLPLSEPRLKKRKKPATPRLRNKAKIELLRQEVKTLEAEVEALQRSKQEAETQKCRADPVWKTIALRQQQERDRAVQCNERLKRILHEQQRLTMSEDDCFETATGTRSGSALQRETQENSA</sequence>
<feature type="region of interest" description="Disordered" evidence="2">
    <location>
        <begin position="142"/>
        <end position="166"/>
    </location>
</feature>
<proteinExistence type="predicted"/>
<dbReference type="EMBL" id="NBNE01002434">
    <property type="protein sequence ID" value="OWZ10472.1"/>
    <property type="molecule type" value="Genomic_DNA"/>
</dbReference>
<reference evidence="4" key="1">
    <citation type="submission" date="2017-03" db="EMBL/GenBank/DDBJ databases">
        <title>Phytopthora megakarya and P. palmivora, two closely related causual agents of cacao black pod achieved similar genome size and gene model numbers by different mechanisms.</title>
        <authorList>
            <person name="Ali S."/>
            <person name="Shao J."/>
            <person name="Larry D.J."/>
            <person name="Kronmiller B."/>
            <person name="Shen D."/>
            <person name="Strem M.D."/>
            <person name="Melnick R.L."/>
            <person name="Guiltinan M.J."/>
            <person name="Tyler B.M."/>
            <person name="Meinhardt L.W."/>
            <person name="Bailey B.A."/>
        </authorList>
    </citation>
    <scope>NUCLEOTIDE SEQUENCE [LARGE SCALE GENOMIC DNA]</scope>
    <source>
        <strain evidence="4">zdho120</strain>
    </source>
</reference>
<dbReference type="OrthoDB" id="114362at2759"/>
<evidence type="ECO:0000313" key="4">
    <source>
        <dbReference type="Proteomes" id="UP000198211"/>
    </source>
</evidence>
<feature type="compositionally biased region" description="Polar residues" evidence="2">
    <location>
        <begin position="148"/>
        <end position="166"/>
    </location>
</feature>
<dbReference type="Proteomes" id="UP000198211">
    <property type="component" value="Unassembled WGS sequence"/>
</dbReference>
<accession>A0A225VYP9</accession>
<keyword evidence="4" id="KW-1185">Reference proteome</keyword>
<protein>
    <submittedName>
        <fullName evidence="3">Uncharacterized protein</fullName>
    </submittedName>
</protein>